<keyword evidence="2 4" id="KW-0012">Acyltransferase</keyword>
<evidence type="ECO:0000313" key="4">
    <source>
        <dbReference type="EMBL" id="MCR2803443.1"/>
    </source>
</evidence>
<dbReference type="PANTHER" id="PTHR43877:SF2">
    <property type="entry name" value="AMINOALKYLPHOSPHONATE N-ACETYLTRANSFERASE-RELATED"/>
    <property type="match status" value="1"/>
</dbReference>
<name>A0A9X2MK94_9BACL</name>
<dbReference type="PANTHER" id="PTHR43877">
    <property type="entry name" value="AMINOALKYLPHOSPHONATE N-ACETYLTRANSFERASE-RELATED-RELATED"/>
    <property type="match status" value="1"/>
</dbReference>
<dbReference type="InterPro" id="IPR006464">
    <property type="entry name" value="AcTrfase_RimI/Ard1"/>
</dbReference>
<dbReference type="Proteomes" id="UP001141950">
    <property type="component" value="Unassembled WGS sequence"/>
</dbReference>
<dbReference type="GO" id="GO:0008999">
    <property type="term" value="F:protein-N-terminal-alanine acetyltransferase activity"/>
    <property type="evidence" value="ECO:0007669"/>
    <property type="project" value="UniProtKB-EC"/>
</dbReference>
<dbReference type="EMBL" id="JANIPJ010000003">
    <property type="protein sequence ID" value="MCR2803443.1"/>
    <property type="molecule type" value="Genomic_DNA"/>
</dbReference>
<gene>
    <name evidence="4" type="primary">rimI</name>
    <name evidence="4" type="ORF">NQZ67_06045</name>
</gene>
<dbReference type="Pfam" id="PF00583">
    <property type="entry name" value="Acetyltransf_1"/>
    <property type="match status" value="1"/>
</dbReference>
<protein>
    <submittedName>
        <fullName evidence="4">Ribosomal protein S18-alanine N-acetyltransferase</fullName>
        <ecNumber evidence="4">2.3.1.266</ecNumber>
    </submittedName>
</protein>
<keyword evidence="4" id="KW-0689">Ribosomal protein</keyword>
<comment type="caution">
    <text evidence="4">The sequence shown here is derived from an EMBL/GenBank/DDBJ whole genome shotgun (WGS) entry which is preliminary data.</text>
</comment>
<sequence length="165" mass="19033">MSMDTNKLIYRAMTKQDIPAILAIEEEAFSSPWSEEAFQNELTNNMFARYLVMEYRGELLGYGGMWVIVDEAHITNIAVRADMRGKGLGNRLLDQLQRTAVFFGAARMTLEVRVTNKTAQKLYRKFGFEPAGIRPRYYSDNNEDALIMWAELDVEKLKKGGRRHE</sequence>
<dbReference type="AlphaFoldDB" id="A0A9X2MK94"/>
<dbReference type="PROSITE" id="PS51186">
    <property type="entry name" value="GNAT"/>
    <property type="match status" value="1"/>
</dbReference>
<keyword evidence="5" id="KW-1185">Reference proteome</keyword>
<dbReference type="NCBIfam" id="TIGR01575">
    <property type="entry name" value="rimI"/>
    <property type="match status" value="1"/>
</dbReference>
<organism evidence="4 5">
    <name type="scientific">Paenibacillus soyae</name>
    <dbReference type="NCBI Taxonomy" id="2969249"/>
    <lineage>
        <taxon>Bacteria</taxon>
        <taxon>Bacillati</taxon>
        <taxon>Bacillota</taxon>
        <taxon>Bacilli</taxon>
        <taxon>Bacillales</taxon>
        <taxon>Paenibacillaceae</taxon>
        <taxon>Paenibacillus</taxon>
    </lineage>
</organism>
<keyword evidence="1 4" id="KW-0808">Transferase</keyword>
<evidence type="ECO:0000259" key="3">
    <source>
        <dbReference type="PROSITE" id="PS51186"/>
    </source>
</evidence>
<evidence type="ECO:0000313" key="5">
    <source>
        <dbReference type="Proteomes" id="UP001141950"/>
    </source>
</evidence>
<dbReference type="GO" id="GO:0005840">
    <property type="term" value="C:ribosome"/>
    <property type="evidence" value="ECO:0007669"/>
    <property type="project" value="UniProtKB-KW"/>
</dbReference>
<evidence type="ECO:0000256" key="2">
    <source>
        <dbReference type="ARBA" id="ARBA00023315"/>
    </source>
</evidence>
<dbReference type="EC" id="2.3.1.266" evidence="4"/>
<feature type="domain" description="N-acetyltransferase" evidence="3">
    <location>
        <begin position="8"/>
        <end position="153"/>
    </location>
</feature>
<dbReference type="RefSeq" id="WP_257443728.1">
    <property type="nucleotide sequence ID" value="NZ_JANIPJ010000003.1"/>
</dbReference>
<dbReference type="Gene3D" id="3.40.630.30">
    <property type="match status" value="1"/>
</dbReference>
<keyword evidence="4" id="KW-0687">Ribonucleoprotein</keyword>
<accession>A0A9X2MK94</accession>
<dbReference type="InterPro" id="IPR016181">
    <property type="entry name" value="Acyl_CoA_acyltransferase"/>
</dbReference>
<proteinExistence type="predicted"/>
<evidence type="ECO:0000256" key="1">
    <source>
        <dbReference type="ARBA" id="ARBA00022679"/>
    </source>
</evidence>
<dbReference type="CDD" id="cd04301">
    <property type="entry name" value="NAT_SF"/>
    <property type="match status" value="1"/>
</dbReference>
<dbReference type="InterPro" id="IPR050832">
    <property type="entry name" value="Bact_Acetyltransf"/>
</dbReference>
<dbReference type="InterPro" id="IPR000182">
    <property type="entry name" value="GNAT_dom"/>
</dbReference>
<reference evidence="4" key="1">
    <citation type="submission" date="2022-08" db="EMBL/GenBank/DDBJ databases">
        <title>The genomic sequence of strain Paenibacillus sp. SCIV0701.</title>
        <authorList>
            <person name="Zhao H."/>
        </authorList>
    </citation>
    <scope>NUCLEOTIDE SEQUENCE</scope>
    <source>
        <strain evidence="4">SCIV0701</strain>
    </source>
</reference>
<dbReference type="SUPFAM" id="SSF55729">
    <property type="entry name" value="Acyl-CoA N-acyltransferases (Nat)"/>
    <property type="match status" value="1"/>
</dbReference>